<dbReference type="InterPro" id="IPR050979">
    <property type="entry name" value="LD-transpeptidase"/>
</dbReference>
<keyword evidence="7 9" id="KW-0573">Peptidoglycan synthesis</keyword>
<comment type="caution">
    <text evidence="11">The sequence shown here is derived from an EMBL/GenBank/DDBJ whole genome shotgun (WGS) entry which is preliminary data.</text>
</comment>
<evidence type="ECO:0000256" key="7">
    <source>
        <dbReference type="ARBA" id="ARBA00022984"/>
    </source>
</evidence>
<keyword evidence="6 9" id="KW-0133">Cell shape</keyword>
<evidence type="ECO:0000256" key="4">
    <source>
        <dbReference type="ARBA" id="ARBA00022679"/>
    </source>
</evidence>
<dbReference type="EMBL" id="JARHUD010000006">
    <property type="protein sequence ID" value="MDF2096612.1"/>
    <property type="molecule type" value="Genomic_DNA"/>
</dbReference>
<dbReference type="Gene3D" id="2.40.440.10">
    <property type="entry name" value="L,D-transpeptidase catalytic domain-like"/>
    <property type="match status" value="1"/>
</dbReference>
<keyword evidence="8 9" id="KW-0961">Cell wall biogenesis/degradation</keyword>
<evidence type="ECO:0000256" key="6">
    <source>
        <dbReference type="ARBA" id="ARBA00022960"/>
    </source>
</evidence>
<evidence type="ECO:0000259" key="10">
    <source>
        <dbReference type="PROSITE" id="PS52029"/>
    </source>
</evidence>
<evidence type="ECO:0000313" key="11">
    <source>
        <dbReference type="EMBL" id="MDF2096612.1"/>
    </source>
</evidence>
<comment type="similarity">
    <text evidence="2">Belongs to the YkuD family.</text>
</comment>
<dbReference type="InterPro" id="IPR018392">
    <property type="entry name" value="LysM"/>
</dbReference>
<dbReference type="Pfam" id="PF03734">
    <property type="entry name" value="YkuD"/>
    <property type="match status" value="1"/>
</dbReference>
<dbReference type="InterPro" id="IPR006311">
    <property type="entry name" value="TAT_signal"/>
</dbReference>
<evidence type="ECO:0000256" key="5">
    <source>
        <dbReference type="ARBA" id="ARBA00022801"/>
    </source>
</evidence>
<dbReference type="RefSeq" id="WP_275823213.1">
    <property type="nucleotide sequence ID" value="NZ_JARHUD010000006.1"/>
</dbReference>
<evidence type="ECO:0000256" key="2">
    <source>
        <dbReference type="ARBA" id="ARBA00005992"/>
    </source>
</evidence>
<keyword evidence="12" id="KW-1185">Reference proteome</keyword>
<protein>
    <submittedName>
        <fullName evidence="11">L,D-transpeptidase family protein</fullName>
    </submittedName>
</protein>
<keyword evidence="3" id="KW-0328">Glycosyltransferase</keyword>
<dbReference type="CDD" id="cd16913">
    <property type="entry name" value="YkuD_like"/>
    <property type="match status" value="1"/>
</dbReference>
<dbReference type="PROSITE" id="PS52029">
    <property type="entry name" value="LD_TPASE"/>
    <property type="match status" value="1"/>
</dbReference>
<feature type="active site" description="Proton donor/acceptor" evidence="9">
    <location>
        <position position="195"/>
    </location>
</feature>
<evidence type="ECO:0000256" key="1">
    <source>
        <dbReference type="ARBA" id="ARBA00004752"/>
    </source>
</evidence>
<dbReference type="CDD" id="cd00118">
    <property type="entry name" value="LysM"/>
    <property type="match status" value="1"/>
</dbReference>
<name>A0ABT5YP49_9PROT</name>
<dbReference type="Proteomes" id="UP001215503">
    <property type="component" value="Unassembled WGS sequence"/>
</dbReference>
<evidence type="ECO:0000256" key="9">
    <source>
        <dbReference type="PROSITE-ProRule" id="PRU01373"/>
    </source>
</evidence>
<dbReference type="InterPro" id="IPR038063">
    <property type="entry name" value="Transpep_catalytic_dom"/>
</dbReference>
<gene>
    <name evidence="11" type="ORF">P2G67_11550</name>
</gene>
<evidence type="ECO:0000256" key="3">
    <source>
        <dbReference type="ARBA" id="ARBA00022676"/>
    </source>
</evidence>
<evidence type="ECO:0000256" key="8">
    <source>
        <dbReference type="ARBA" id="ARBA00023316"/>
    </source>
</evidence>
<sequence>MPSRLTLDRRRLLALVSAGVGSGLLAGSLPLRSATAEERARKVVGRMQSYRARAEDTLVDIARRNHLGFVEVKAANPGVDVWLPGEGTEILLPTQRLLPDAPQRGVVINLCEMCLYYYPSDGGEAMTFAIGIGREGRGTPMGSTSIVRKAEHPTWYPPESIRAEKPELPSVFPPGPDNPLGTRALYLGWPAYLIHGTALPEGVGRRVSAGCIRMYNEEVERLYPLCGVGTPVTVVDQEVKIAWLDDGELYLEVSPSQEQADRIEISGYFEPEMPADLIDRVLETAGAQSGRLNWAAIERAGQERRGYPIRITT</sequence>
<proteinExistence type="inferred from homology"/>
<evidence type="ECO:0000313" key="12">
    <source>
        <dbReference type="Proteomes" id="UP001215503"/>
    </source>
</evidence>
<dbReference type="InterPro" id="IPR005490">
    <property type="entry name" value="LD_TPept_cat_dom"/>
</dbReference>
<comment type="pathway">
    <text evidence="1 9">Cell wall biogenesis; peptidoglycan biosynthesis.</text>
</comment>
<keyword evidence="5" id="KW-0378">Hydrolase</keyword>
<feature type="active site" description="Nucleophile" evidence="9">
    <location>
        <position position="211"/>
    </location>
</feature>
<organism evidence="11 12">
    <name type="scientific">Aquibaculum arenosum</name>
    <dbReference type="NCBI Taxonomy" id="3032591"/>
    <lineage>
        <taxon>Bacteria</taxon>
        <taxon>Pseudomonadati</taxon>
        <taxon>Pseudomonadota</taxon>
        <taxon>Alphaproteobacteria</taxon>
        <taxon>Rhodospirillales</taxon>
        <taxon>Rhodovibrionaceae</taxon>
        <taxon>Aquibaculum</taxon>
    </lineage>
</organism>
<dbReference type="PROSITE" id="PS51318">
    <property type="entry name" value="TAT"/>
    <property type="match status" value="1"/>
</dbReference>
<dbReference type="SUPFAM" id="SSF141523">
    <property type="entry name" value="L,D-transpeptidase catalytic domain-like"/>
    <property type="match status" value="1"/>
</dbReference>
<feature type="domain" description="L,D-TPase catalytic" evidence="10">
    <location>
        <begin position="104"/>
        <end position="235"/>
    </location>
</feature>
<dbReference type="PANTHER" id="PTHR30582">
    <property type="entry name" value="L,D-TRANSPEPTIDASE"/>
    <property type="match status" value="1"/>
</dbReference>
<keyword evidence="4" id="KW-0808">Transferase</keyword>
<dbReference type="PANTHER" id="PTHR30582:SF24">
    <property type="entry name" value="L,D-TRANSPEPTIDASE ERFK_SRFK-RELATED"/>
    <property type="match status" value="1"/>
</dbReference>
<accession>A0ABT5YP49</accession>
<reference evidence="11 12" key="1">
    <citation type="submission" date="2023-03" db="EMBL/GenBank/DDBJ databases">
        <title>Fodinicurvata sp. CAU 1616 isolated from sea sendiment.</title>
        <authorList>
            <person name="Kim W."/>
        </authorList>
    </citation>
    <scope>NUCLEOTIDE SEQUENCE [LARGE SCALE GENOMIC DNA]</scope>
    <source>
        <strain evidence="11 12">CAU 1616</strain>
    </source>
</reference>